<dbReference type="EMBL" id="OW152822">
    <property type="protein sequence ID" value="CAH2037578.1"/>
    <property type="molecule type" value="Genomic_DNA"/>
</dbReference>
<sequence>MSLQAEVCLWTLLGLVRTIFDATLFKVNANLKQRVLRTMISGVMLVQCFTLYVYLAFYIVLLYPVFLEERPTLVLPWLLLAAIRKLLCELTSLALGLGTCVLLGPGRPACARFLITKVFTIAPAFYVWLLVFSYYHTLKMTTAFKTFPAVMPPADRDFGLELAVRRRRTKSLFGEEQLRRKIKAGLYAERTLMTTAQPQTHLKFNEMIRAVPSNESDNSKNQETGVFKEEELLI</sequence>
<reference evidence="2" key="1">
    <citation type="submission" date="2022-03" db="EMBL/GenBank/DDBJ databases">
        <authorList>
            <person name="Martin H S."/>
        </authorList>
    </citation>
    <scope>NUCLEOTIDE SEQUENCE</scope>
</reference>
<dbReference type="Proteomes" id="UP000837857">
    <property type="component" value="Chromosome 10"/>
</dbReference>
<evidence type="ECO:0000313" key="2">
    <source>
        <dbReference type="EMBL" id="CAH2037578.1"/>
    </source>
</evidence>
<keyword evidence="1" id="KW-1133">Transmembrane helix</keyword>
<keyword evidence="1" id="KW-0472">Membrane</keyword>
<proteinExistence type="predicted"/>
<feature type="transmembrane region" description="Helical" evidence="1">
    <location>
        <begin position="114"/>
        <end position="135"/>
    </location>
</feature>
<protein>
    <recommendedName>
        <fullName evidence="4">Transmembrane protein 138</fullName>
    </recommendedName>
</protein>
<evidence type="ECO:0000256" key="1">
    <source>
        <dbReference type="SAM" id="Phobius"/>
    </source>
</evidence>
<feature type="non-terminal residue" evidence="2">
    <location>
        <position position="234"/>
    </location>
</feature>
<gene>
    <name evidence="2" type="ORF">IPOD504_LOCUS1225</name>
</gene>
<keyword evidence="3" id="KW-1185">Reference proteome</keyword>
<keyword evidence="1" id="KW-0812">Transmembrane</keyword>
<name>A0ABN8HN17_9NEOP</name>
<accession>A0ABN8HN17</accession>
<organism evidence="2 3">
    <name type="scientific">Iphiclides podalirius</name>
    <name type="common">scarce swallowtail</name>
    <dbReference type="NCBI Taxonomy" id="110791"/>
    <lineage>
        <taxon>Eukaryota</taxon>
        <taxon>Metazoa</taxon>
        <taxon>Ecdysozoa</taxon>
        <taxon>Arthropoda</taxon>
        <taxon>Hexapoda</taxon>
        <taxon>Insecta</taxon>
        <taxon>Pterygota</taxon>
        <taxon>Neoptera</taxon>
        <taxon>Endopterygota</taxon>
        <taxon>Lepidoptera</taxon>
        <taxon>Glossata</taxon>
        <taxon>Ditrysia</taxon>
        <taxon>Papilionoidea</taxon>
        <taxon>Papilionidae</taxon>
        <taxon>Papilioninae</taxon>
        <taxon>Iphiclides</taxon>
    </lineage>
</organism>
<evidence type="ECO:0008006" key="4">
    <source>
        <dbReference type="Google" id="ProtNLM"/>
    </source>
</evidence>
<feature type="transmembrane region" description="Helical" evidence="1">
    <location>
        <begin position="42"/>
        <end position="65"/>
    </location>
</feature>
<evidence type="ECO:0000313" key="3">
    <source>
        <dbReference type="Proteomes" id="UP000837857"/>
    </source>
</evidence>